<dbReference type="EMBL" id="JAUKUD010000005">
    <property type="protein sequence ID" value="KAK0743634.1"/>
    <property type="molecule type" value="Genomic_DNA"/>
</dbReference>
<gene>
    <name evidence="2" type="ORF">B0T18DRAFT_288899</name>
</gene>
<feature type="compositionally biased region" description="Low complexity" evidence="1">
    <location>
        <begin position="407"/>
        <end position="422"/>
    </location>
</feature>
<accession>A0AA40EQG4</accession>
<feature type="non-terminal residue" evidence="2">
    <location>
        <position position="542"/>
    </location>
</feature>
<dbReference type="AlphaFoldDB" id="A0AA40EQG4"/>
<feature type="compositionally biased region" description="Pro residues" evidence="1">
    <location>
        <begin position="232"/>
        <end position="241"/>
    </location>
</feature>
<organism evidence="2 3">
    <name type="scientific">Schizothecium vesticola</name>
    <dbReference type="NCBI Taxonomy" id="314040"/>
    <lineage>
        <taxon>Eukaryota</taxon>
        <taxon>Fungi</taxon>
        <taxon>Dikarya</taxon>
        <taxon>Ascomycota</taxon>
        <taxon>Pezizomycotina</taxon>
        <taxon>Sordariomycetes</taxon>
        <taxon>Sordariomycetidae</taxon>
        <taxon>Sordariales</taxon>
        <taxon>Schizotheciaceae</taxon>
        <taxon>Schizothecium</taxon>
    </lineage>
</organism>
<evidence type="ECO:0000256" key="1">
    <source>
        <dbReference type="SAM" id="MobiDB-lite"/>
    </source>
</evidence>
<reference evidence="2" key="1">
    <citation type="submission" date="2023-06" db="EMBL/GenBank/DDBJ databases">
        <title>Genome-scale phylogeny and comparative genomics of the fungal order Sordariales.</title>
        <authorList>
            <consortium name="Lawrence Berkeley National Laboratory"/>
            <person name="Hensen N."/>
            <person name="Bonometti L."/>
            <person name="Westerberg I."/>
            <person name="Brannstrom I.O."/>
            <person name="Guillou S."/>
            <person name="Cros-Aarteil S."/>
            <person name="Calhoun S."/>
            <person name="Haridas S."/>
            <person name="Kuo A."/>
            <person name="Mondo S."/>
            <person name="Pangilinan J."/>
            <person name="Riley R."/>
            <person name="LaButti K."/>
            <person name="Andreopoulos B."/>
            <person name="Lipzen A."/>
            <person name="Chen C."/>
            <person name="Yanf M."/>
            <person name="Daum C."/>
            <person name="Ng V."/>
            <person name="Clum A."/>
            <person name="Steindorff A."/>
            <person name="Ohm R."/>
            <person name="Martin F."/>
            <person name="Silar P."/>
            <person name="Natvig D."/>
            <person name="Lalanne C."/>
            <person name="Gautier V."/>
            <person name="Ament-velasquez S.L."/>
            <person name="Kruys A."/>
            <person name="Hutchinson M.I."/>
            <person name="Powell A.J."/>
            <person name="Barry K."/>
            <person name="Miller A.N."/>
            <person name="Grigoriev I.V."/>
            <person name="Debuchy R."/>
            <person name="Gladieux P."/>
            <person name="Thoren M.H."/>
            <person name="Johannesson H."/>
        </authorList>
    </citation>
    <scope>NUCLEOTIDE SEQUENCE</scope>
    <source>
        <strain evidence="2">SMH3187-1</strain>
    </source>
</reference>
<dbReference type="Proteomes" id="UP001172155">
    <property type="component" value="Unassembled WGS sequence"/>
</dbReference>
<feature type="region of interest" description="Disordered" evidence="1">
    <location>
        <begin position="440"/>
        <end position="482"/>
    </location>
</feature>
<comment type="caution">
    <text evidence="2">The sequence shown here is derived from an EMBL/GenBank/DDBJ whole genome shotgun (WGS) entry which is preliminary data.</text>
</comment>
<feature type="compositionally biased region" description="Polar residues" evidence="1">
    <location>
        <begin position="327"/>
        <end position="349"/>
    </location>
</feature>
<evidence type="ECO:0000313" key="2">
    <source>
        <dbReference type="EMBL" id="KAK0743634.1"/>
    </source>
</evidence>
<protein>
    <submittedName>
        <fullName evidence="2">Uncharacterized protein</fullName>
    </submittedName>
</protein>
<proteinExistence type="predicted"/>
<keyword evidence="3" id="KW-1185">Reference proteome</keyword>
<feature type="compositionally biased region" description="Low complexity" evidence="1">
    <location>
        <begin position="440"/>
        <end position="462"/>
    </location>
</feature>
<feature type="region of interest" description="Disordered" evidence="1">
    <location>
        <begin position="55"/>
        <end position="91"/>
    </location>
</feature>
<feature type="compositionally biased region" description="Polar residues" evidence="1">
    <location>
        <begin position="216"/>
        <end position="229"/>
    </location>
</feature>
<feature type="region of interest" description="Disordered" evidence="1">
    <location>
        <begin position="15"/>
        <end position="42"/>
    </location>
</feature>
<sequence>MAFAAEFHVPGAYRFDTSTRSGSGLNAGIFQPPRESPSASTYNLAKSTGSLFSDISMSNTANLGPAKRKRDSTRESTPVEWTMNMDGANDGRAGERPIAHGRPIRYHLAGQLNATPAGAPHGAENGILEDSVYSDVDYRRALGPKHMEAEVESPSYRFDARPLGTTDQTSQSSVGWSSVALNAIGEVVGKVWEFCKTGTFRGFHAGGGQGYDITPSGVTPSGVTPSGVTPSEAPPQPPPQADTPWYSEHDLPSFPNHDPLPEQAPSYFPRTNHTPISPAYGDLSTPESTPRPAAKRRQVSGHDDGLKKNWVLVDEQKPRSIAAALNKATSTRPGVTRSRNSGYYTQTAASAGRRINVPVSRLSSAQSPATLPRGRPSLRISHSGSPRPAARESASFAPREPASFAGPRSPVSRPSPSRIPVPMSASSLSATNPFAVSAASMASSRPASRQSRIGSPAPASSPTKSTHRRAQSNASAASTMGRRMTAADEIHASPHLTAEAKQLAQKKLAAERDTDLRVDAFNMKLMQMIRQGKEALGTRVEV</sequence>
<feature type="region of interest" description="Disordered" evidence="1">
    <location>
        <begin position="206"/>
        <end position="303"/>
    </location>
</feature>
<evidence type="ECO:0000313" key="3">
    <source>
        <dbReference type="Proteomes" id="UP001172155"/>
    </source>
</evidence>
<feature type="region of interest" description="Disordered" evidence="1">
    <location>
        <begin position="324"/>
        <end position="427"/>
    </location>
</feature>
<name>A0AA40EQG4_9PEZI</name>